<proteinExistence type="predicted"/>
<protein>
    <submittedName>
        <fullName evidence="2">Uncharacterized protein</fullName>
    </submittedName>
</protein>
<feature type="region of interest" description="Disordered" evidence="1">
    <location>
        <begin position="1"/>
        <end position="82"/>
    </location>
</feature>
<gene>
    <name evidence="2" type="ORF">ASNO1_62120</name>
</gene>
<accession>A0ABQ6R3A6</accession>
<evidence type="ECO:0000313" key="2">
    <source>
        <dbReference type="EMBL" id="GMU09958.1"/>
    </source>
</evidence>
<sequence>MTRSPTRARAQASADCTDAVSCDRVSEGDGPLDFVLSQPGRNDRAAPNSAAMGREGRMDMGTGYPGSGFTPSSSEGYKDFLD</sequence>
<dbReference type="EMBL" id="BTTX01000007">
    <property type="protein sequence ID" value="GMU09958.1"/>
    <property type="molecule type" value="Genomic_DNA"/>
</dbReference>
<keyword evidence="3" id="KW-1185">Reference proteome</keyword>
<dbReference type="Proteomes" id="UP001342631">
    <property type="component" value="Unassembled WGS sequence"/>
</dbReference>
<name>A0ABQ6R3A6_9BACT</name>
<comment type="caution">
    <text evidence="2">The sequence shown here is derived from an EMBL/GenBank/DDBJ whole genome shotgun (WGS) entry which is preliminary data.</text>
</comment>
<organism evidence="2 3">
    <name type="scientific">Corallococcus caeni</name>
    <dbReference type="NCBI Taxonomy" id="3082388"/>
    <lineage>
        <taxon>Bacteria</taxon>
        <taxon>Pseudomonadati</taxon>
        <taxon>Myxococcota</taxon>
        <taxon>Myxococcia</taxon>
        <taxon>Myxococcales</taxon>
        <taxon>Cystobacterineae</taxon>
        <taxon>Myxococcaceae</taxon>
        <taxon>Corallococcus</taxon>
    </lineage>
</organism>
<evidence type="ECO:0000256" key="1">
    <source>
        <dbReference type="SAM" id="MobiDB-lite"/>
    </source>
</evidence>
<reference evidence="2 3" key="1">
    <citation type="journal article" date="2024" name="Arch. Microbiol.">
        <title>Corallococcus caeni sp. nov., a novel myxobacterium isolated from activated sludge.</title>
        <authorList>
            <person name="Tomita S."/>
            <person name="Nakai R."/>
            <person name="Kuroda K."/>
            <person name="Kurashita H."/>
            <person name="Hatamoto M."/>
            <person name="Yamaguchi T."/>
            <person name="Narihiro T."/>
        </authorList>
    </citation>
    <scope>NUCLEOTIDE SEQUENCE [LARGE SCALE GENOMIC DNA]</scope>
    <source>
        <strain evidence="2 3">NO1</strain>
    </source>
</reference>
<evidence type="ECO:0000313" key="3">
    <source>
        <dbReference type="Proteomes" id="UP001342631"/>
    </source>
</evidence>